<keyword evidence="3 7" id="KW-0812">Transmembrane</keyword>
<dbReference type="PRINTS" id="PR00447">
    <property type="entry name" value="NATRESASSCMP"/>
</dbReference>
<comment type="function">
    <text evidence="7">H(+)-stimulated, divalent metal cation uptake system.</text>
</comment>
<dbReference type="PANTHER" id="PTHR11706">
    <property type="entry name" value="SOLUTE CARRIER PROTEIN FAMILY 11 MEMBER"/>
    <property type="match status" value="1"/>
</dbReference>
<keyword evidence="5 7" id="KW-1133">Transmembrane helix</keyword>
<feature type="region of interest" description="Disordered" evidence="8">
    <location>
        <begin position="1"/>
        <end position="23"/>
    </location>
</feature>
<evidence type="ECO:0000256" key="8">
    <source>
        <dbReference type="SAM" id="MobiDB-lite"/>
    </source>
</evidence>
<keyword evidence="7" id="KW-0406">Ion transport</keyword>
<evidence type="ECO:0000256" key="1">
    <source>
        <dbReference type="ARBA" id="ARBA00004141"/>
    </source>
</evidence>
<feature type="transmembrane region" description="Helical" evidence="7">
    <location>
        <begin position="69"/>
        <end position="92"/>
    </location>
</feature>
<comment type="similarity">
    <text evidence="7">Belongs to the NRAMP family.</text>
</comment>
<feature type="transmembrane region" description="Helical" evidence="7">
    <location>
        <begin position="353"/>
        <end position="370"/>
    </location>
</feature>
<dbReference type="EMBL" id="FXUL01000013">
    <property type="protein sequence ID" value="SMP68189.1"/>
    <property type="molecule type" value="Genomic_DNA"/>
</dbReference>
<evidence type="ECO:0000313" key="10">
    <source>
        <dbReference type="Proteomes" id="UP001158049"/>
    </source>
</evidence>
<evidence type="ECO:0000256" key="6">
    <source>
        <dbReference type="ARBA" id="ARBA00023136"/>
    </source>
</evidence>
<feature type="transmembrane region" description="Helical" evidence="7">
    <location>
        <begin position="112"/>
        <end position="137"/>
    </location>
</feature>
<dbReference type="NCBIfam" id="NF001923">
    <property type="entry name" value="PRK00701.1"/>
    <property type="match status" value="1"/>
</dbReference>
<name>A0ABY1QFT6_9BURK</name>
<keyword evidence="2 7" id="KW-0813">Transport</keyword>
<evidence type="ECO:0000256" key="4">
    <source>
        <dbReference type="ARBA" id="ARBA00022847"/>
    </source>
</evidence>
<keyword evidence="10" id="KW-1185">Reference proteome</keyword>
<dbReference type="Pfam" id="PF01566">
    <property type="entry name" value="Nramp"/>
    <property type="match status" value="1"/>
</dbReference>
<gene>
    <name evidence="7" type="primary">mntH</name>
    <name evidence="9" type="ORF">SAMN06295970_113117</name>
</gene>
<dbReference type="NCBIfam" id="TIGR01197">
    <property type="entry name" value="nramp"/>
    <property type="match status" value="1"/>
</dbReference>
<sequence length="445" mass="47556">MTPPPPVDSATVGPGLPPMQADPGRLAPGRWLRRLLGFMGPGYLIAVGYMDPGNWATDLAAGSGFGYSLLWVIMLSNLMAILLQVLAIRLGVATGMHLAQACRANSSRPSALLQWIACEIAICACDLAEVIGSAIALNLLFHIPLPWGVALTALDVLLVFWLQGRGMRYLEAMIIALLTLIFCCFAITLFMASPDWLEVAGGMVPAPQALANPEMLYLAIGIIGATVMPHNLYLHSSIVQHRKAAPGDAGKREAIKFATADIIIALFLAFLVNAAILIVSSAVFHEGGERQVAEIQDAHRLLSPMLGSAIASTLFALALLASGQSSTITATMAGQIVLEGFLQWKMKPWLRRMVTRTAAIVPALLVAGLYGESGVARLLVLSQVILSLQLPFAIVPLIRYTSQRSQMGAFVNPRWMTLAASLIACLIIALNLTMLFNLGRSLLAS</sequence>
<feature type="transmembrane region" description="Helical" evidence="7">
    <location>
        <begin position="376"/>
        <end position="398"/>
    </location>
</feature>
<keyword evidence="6 7" id="KW-0472">Membrane</keyword>
<dbReference type="PANTHER" id="PTHR11706:SF33">
    <property type="entry name" value="NATURAL RESISTANCE-ASSOCIATED MACROPHAGE PROTEIN 2"/>
    <property type="match status" value="1"/>
</dbReference>
<dbReference type="NCBIfam" id="NF037982">
    <property type="entry name" value="Nramp_1"/>
    <property type="match status" value="1"/>
</dbReference>
<dbReference type="RefSeq" id="WP_283443467.1">
    <property type="nucleotide sequence ID" value="NZ_FXUL01000013.1"/>
</dbReference>
<comment type="caution">
    <text evidence="9">The sequence shown here is derived from an EMBL/GenBank/DDBJ whole genome shotgun (WGS) entry which is preliminary data.</text>
</comment>
<dbReference type="InterPro" id="IPR001046">
    <property type="entry name" value="NRAMP_fam"/>
</dbReference>
<proteinExistence type="inferred from homology"/>
<organism evidence="9 10">
    <name type="scientific">Noviherbaspirillum suwonense</name>
    <dbReference type="NCBI Taxonomy" id="1224511"/>
    <lineage>
        <taxon>Bacteria</taxon>
        <taxon>Pseudomonadati</taxon>
        <taxon>Pseudomonadota</taxon>
        <taxon>Betaproteobacteria</taxon>
        <taxon>Burkholderiales</taxon>
        <taxon>Oxalobacteraceae</taxon>
        <taxon>Noviherbaspirillum</taxon>
    </lineage>
</organism>
<evidence type="ECO:0000256" key="5">
    <source>
        <dbReference type="ARBA" id="ARBA00022989"/>
    </source>
</evidence>
<feature type="transmembrane region" description="Helical" evidence="7">
    <location>
        <begin position="262"/>
        <end position="284"/>
    </location>
</feature>
<evidence type="ECO:0000256" key="7">
    <source>
        <dbReference type="HAMAP-Rule" id="MF_00221"/>
    </source>
</evidence>
<feature type="transmembrane region" description="Helical" evidence="7">
    <location>
        <begin position="143"/>
        <end position="162"/>
    </location>
</feature>
<evidence type="ECO:0000313" key="9">
    <source>
        <dbReference type="EMBL" id="SMP68189.1"/>
    </source>
</evidence>
<keyword evidence="7" id="KW-1003">Cell membrane</keyword>
<dbReference type="Proteomes" id="UP001158049">
    <property type="component" value="Unassembled WGS sequence"/>
</dbReference>
<feature type="transmembrane region" description="Helical" evidence="7">
    <location>
        <begin position="174"/>
        <end position="193"/>
    </location>
</feature>
<comment type="subcellular location">
    <subcellularLocation>
        <location evidence="7">Cell membrane</location>
        <topology evidence="7">Multi-pass membrane protein</topology>
    </subcellularLocation>
    <subcellularLocation>
        <location evidence="1">Membrane</location>
        <topology evidence="1">Multi-pass membrane protein</topology>
    </subcellularLocation>
</comment>
<evidence type="ECO:0000256" key="2">
    <source>
        <dbReference type="ARBA" id="ARBA00022448"/>
    </source>
</evidence>
<accession>A0ABY1QFT6</accession>
<dbReference type="HAMAP" id="MF_00221">
    <property type="entry name" value="NRAMP"/>
    <property type="match status" value="1"/>
</dbReference>
<feature type="transmembrane region" description="Helical" evidence="7">
    <location>
        <begin position="215"/>
        <end position="234"/>
    </location>
</feature>
<protein>
    <recommendedName>
        <fullName evidence="7">Divalent metal cation transporter MntH</fullName>
    </recommendedName>
</protein>
<feature type="transmembrane region" description="Helical" evidence="7">
    <location>
        <begin position="31"/>
        <end position="49"/>
    </location>
</feature>
<feature type="transmembrane region" description="Helical" evidence="7">
    <location>
        <begin position="418"/>
        <end position="439"/>
    </location>
</feature>
<reference evidence="9 10" key="1">
    <citation type="submission" date="2017-05" db="EMBL/GenBank/DDBJ databases">
        <authorList>
            <person name="Varghese N."/>
            <person name="Submissions S."/>
        </authorList>
    </citation>
    <scope>NUCLEOTIDE SEQUENCE [LARGE SCALE GENOMIC DNA]</scope>
    <source>
        <strain evidence="9 10">DSM 26001</strain>
    </source>
</reference>
<feature type="transmembrane region" description="Helical" evidence="7">
    <location>
        <begin position="304"/>
        <end position="322"/>
    </location>
</feature>
<evidence type="ECO:0000256" key="3">
    <source>
        <dbReference type="ARBA" id="ARBA00022692"/>
    </source>
</evidence>
<keyword evidence="4 7" id="KW-0769">Symport</keyword>